<feature type="domain" description="Acyl-CoA oxidase/dehydrogenase middle" evidence="16">
    <location>
        <begin position="245"/>
        <end position="338"/>
    </location>
</feature>
<dbReference type="Pfam" id="PF00441">
    <property type="entry name" value="Acyl-CoA_dh_1"/>
    <property type="match status" value="1"/>
</dbReference>
<comment type="cofactor">
    <cofactor evidence="1">
        <name>FAD</name>
        <dbReference type="ChEBI" id="CHEBI:57692"/>
    </cofactor>
</comment>
<dbReference type="NCBIfam" id="NF007000">
    <property type="entry name" value="PRK09463.1"/>
    <property type="match status" value="1"/>
</dbReference>
<dbReference type="Pfam" id="PF02771">
    <property type="entry name" value="Acyl-CoA_dh_N"/>
    <property type="match status" value="1"/>
</dbReference>
<evidence type="ECO:0000256" key="2">
    <source>
        <dbReference type="ARBA" id="ARBA00005005"/>
    </source>
</evidence>
<sequence length="512" mass="56099">MFSLTIGLLWFLLFTGGSIFLIYNRINLLKSTFLFFAALLSYTAYGNGSLFLNTLLWLVFIFLALINITPLRKERITRKALVSYKNMLPTMSNTEREALEAGSVWWDGELFSGIPNWEKLLSMPAPVFSSEEKIFLQGPCEELCRMLDDWDISHQRGDMSPEIWEYIKKHKFFAMIIPKEYGGLEFSSYANAMVIAKIASRSPVASSTIGVPNSLGPAELLLNYGTDNQKNRYLPGLASGDEIPCFALTSPQAGSDASAIIDHGVVCKGQWNNEEIIGIRLNWDKRYITLAPIATVLGLAFKLYDPKHLIGDKDEYGITAALVPTNIKGVSIGRRHYPMNIPFQNGPTYGKNVFVPLDYIIGGQKMAGKGWKMLVELLSVGRAITLPASASGGGQAGAYASGAYTQLRRQFNLPISKFDGVGEALARITGYTYIMNAAVSVTSGAIDNGEKPAVPAAILKYHCTELGRKVANDVMDVHGGKGIMMGPKNYIGRSFMAAPIAITVEGANILTR</sequence>
<dbReference type="SUPFAM" id="SSF56645">
    <property type="entry name" value="Acyl-CoA dehydrogenase NM domain-like"/>
    <property type="match status" value="1"/>
</dbReference>
<dbReference type="GO" id="GO:0050660">
    <property type="term" value="F:flavin adenine dinucleotide binding"/>
    <property type="evidence" value="ECO:0007669"/>
    <property type="project" value="InterPro"/>
</dbReference>
<evidence type="ECO:0000313" key="18">
    <source>
        <dbReference type="EMBL" id="SVA31825.1"/>
    </source>
</evidence>
<evidence type="ECO:0000256" key="9">
    <source>
        <dbReference type="ARBA" id="ARBA00022832"/>
    </source>
</evidence>
<dbReference type="InterPro" id="IPR006091">
    <property type="entry name" value="Acyl-CoA_Oxase/DH_mid-dom"/>
</dbReference>
<evidence type="ECO:0000259" key="16">
    <source>
        <dbReference type="Pfam" id="PF02770"/>
    </source>
</evidence>
<evidence type="ECO:0000256" key="8">
    <source>
        <dbReference type="ARBA" id="ARBA00022827"/>
    </source>
</evidence>
<name>A0A381UUJ0_9ZZZZ</name>
<dbReference type="Pfam" id="PF02770">
    <property type="entry name" value="Acyl-CoA_dh_M"/>
    <property type="match status" value="1"/>
</dbReference>
<evidence type="ECO:0000256" key="13">
    <source>
        <dbReference type="ARBA" id="ARBA00049247"/>
    </source>
</evidence>
<dbReference type="InterPro" id="IPR037069">
    <property type="entry name" value="AcylCoA_DH/ox_N_sf"/>
</dbReference>
<comment type="pathway">
    <text evidence="2">Lipid metabolism; fatty acid beta-oxidation.</text>
</comment>
<dbReference type="PANTHER" id="PTHR48083">
    <property type="entry name" value="MEDIUM-CHAIN SPECIFIC ACYL-COA DEHYDROGENASE, MITOCHONDRIAL-RELATED"/>
    <property type="match status" value="1"/>
</dbReference>
<dbReference type="FunFam" id="1.20.140.10:FF:000009">
    <property type="entry name" value="Acyl-CoA dehydrogenase"/>
    <property type="match status" value="1"/>
</dbReference>
<keyword evidence="11" id="KW-0443">Lipid metabolism</keyword>
<dbReference type="EC" id="1.3.8.8" evidence="5"/>
<comment type="catalytic activity">
    <reaction evidence="13">
        <text>a long-chain 2,3-saturated fatty acyl-CoA + oxidized [electron-transfer flavoprotein] + H(+) = a long-chain (2E)-enoyl-CoA + reduced [electron-transfer flavoprotein]</text>
        <dbReference type="Rhea" id="RHEA:17721"/>
        <dbReference type="Rhea" id="RHEA-COMP:10685"/>
        <dbReference type="Rhea" id="RHEA-COMP:10686"/>
        <dbReference type="ChEBI" id="CHEBI:15378"/>
        <dbReference type="ChEBI" id="CHEBI:57692"/>
        <dbReference type="ChEBI" id="CHEBI:58307"/>
        <dbReference type="ChEBI" id="CHEBI:83721"/>
        <dbReference type="ChEBI" id="CHEBI:83727"/>
        <dbReference type="EC" id="1.3.8.8"/>
    </reaction>
</comment>
<evidence type="ECO:0000256" key="1">
    <source>
        <dbReference type="ARBA" id="ARBA00001974"/>
    </source>
</evidence>
<dbReference type="InterPro" id="IPR013786">
    <property type="entry name" value="AcylCoA_DH/ox_N"/>
</dbReference>
<dbReference type="FunFam" id="1.10.540.10:FF:000004">
    <property type="entry name" value="Acyl-CoA dehydrogenase"/>
    <property type="match status" value="1"/>
</dbReference>
<dbReference type="FunFam" id="2.40.110.10:FF:000010">
    <property type="entry name" value="Acyl-CoA dehydrogenase"/>
    <property type="match status" value="1"/>
</dbReference>
<keyword evidence="14" id="KW-0812">Transmembrane</keyword>
<keyword evidence="9" id="KW-0276">Fatty acid metabolism</keyword>
<dbReference type="Gene3D" id="2.40.110.10">
    <property type="entry name" value="Butyryl-CoA Dehydrogenase, subunit A, domain 2"/>
    <property type="match status" value="1"/>
</dbReference>
<keyword evidence="14" id="KW-1133">Transmembrane helix</keyword>
<keyword evidence="8" id="KW-0274">FAD</keyword>
<dbReference type="GO" id="GO:0004466">
    <property type="term" value="F:long-chain fatty acyl-CoA dehydrogenase activity"/>
    <property type="evidence" value="ECO:0007669"/>
    <property type="project" value="UniProtKB-EC"/>
</dbReference>
<feature type="domain" description="Acyl-CoA dehydrogenase/oxidase N-terminal" evidence="17">
    <location>
        <begin position="143"/>
        <end position="241"/>
    </location>
</feature>
<dbReference type="InterPro" id="IPR009075">
    <property type="entry name" value="AcylCo_DH/oxidase_C"/>
</dbReference>
<dbReference type="AlphaFoldDB" id="A0A381UUJ0"/>
<dbReference type="GO" id="GO:0070991">
    <property type="term" value="F:medium-chain fatty acyl-CoA dehydrogenase activity"/>
    <property type="evidence" value="ECO:0007669"/>
    <property type="project" value="UniProtKB-EC"/>
</dbReference>
<dbReference type="NCBIfam" id="NF009586">
    <property type="entry name" value="PRK13026.1"/>
    <property type="match status" value="1"/>
</dbReference>
<protein>
    <recommendedName>
        <fullName evidence="6">Acyl-coenzyme A dehydrogenase</fullName>
        <ecNumber evidence="4">1.3.8.7</ecNumber>
        <ecNumber evidence="5">1.3.8.8</ecNumber>
    </recommendedName>
</protein>
<evidence type="ECO:0000256" key="6">
    <source>
        <dbReference type="ARBA" id="ARBA00020144"/>
    </source>
</evidence>
<feature type="transmembrane region" description="Helical" evidence="14">
    <location>
        <begin position="6"/>
        <end position="23"/>
    </location>
</feature>
<evidence type="ECO:0000256" key="10">
    <source>
        <dbReference type="ARBA" id="ARBA00023002"/>
    </source>
</evidence>
<keyword evidence="7" id="KW-0285">Flavoprotein</keyword>
<evidence type="ECO:0000256" key="12">
    <source>
        <dbReference type="ARBA" id="ARBA00047882"/>
    </source>
</evidence>
<gene>
    <name evidence="18" type="ORF">METZ01_LOCUS84679</name>
</gene>
<accession>A0A381UUJ0</accession>
<feature type="non-terminal residue" evidence="18">
    <location>
        <position position="512"/>
    </location>
</feature>
<dbReference type="InterPro" id="IPR050741">
    <property type="entry name" value="Acyl-CoA_dehydrogenase"/>
</dbReference>
<feature type="domain" description="Acyl-CoA dehydrogenase/oxidase C-terminal" evidence="15">
    <location>
        <begin position="368"/>
        <end position="508"/>
    </location>
</feature>
<keyword evidence="14" id="KW-0472">Membrane</keyword>
<evidence type="ECO:0000256" key="5">
    <source>
        <dbReference type="ARBA" id="ARBA00012040"/>
    </source>
</evidence>
<dbReference type="SUPFAM" id="SSF47203">
    <property type="entry name" value="Acyl-CoA dehydrogenase C-terminal domain-like"/>
    <property type="match status" value="1"/>
</dbReference>
<evidence type="ECO:0000256" key="14">
    <source>
        <dbReference type="SAM" id="Phobius"/>
    </source>
</evidence>
<dbReference type="PANTHER" id="PTHR48083:SF18">
    <property type="entry name" value="ACYL-COENZYME A DEHYDROGENASE"/>
    <property type="match status" value="1"/>
</dbReference>
<evidence type="ECO:0000256" key="11">
    <source>
        <dbReference type="ARBA" id="ARBA00023098"/>
    </source>
</evidence>
<evidence type="ECO:0000259" key="15">
    <source>
        <dbReference type="Pfam" id="PF00441"/>
    </source>
</evidence>
<evidence type="ECO:0000256" key="4">
    <source>
        <dbReference type="ARBA" id="ARBA00012033"/>
    </source>
</evidence>
<dbReference type="EC" id="1.3.8.7" evidence="4"/>
<dbReference type="InterPro" id="IPR009100">
    <property type="entry name" value="AcylCoA_DH/oxidase_NM_dom_sf"/>
</dbReference>
<dbReference type="Gene3D" id="1.10.540.10">
    <property type="entry name" value="Acyl-CoA dehydrogenase/oxidase, N-terminal domain"/>
    <property type="match status" value="1"/>
</dbReference>
<proteinExistence type="inferred from homology"/>
<dbReference type="EMBL" id="UINC01007174">
    <property type="protein sequence ID" value="SVA31825.1"/>
    <property type="molecule type" value="Genomic_DNA"/>
</dbReference>
<evidence type="ECO:0000256" key="7">
    <source>
        <dbReference type="ARBA" id="ARBA00022630"/>
    </source>
</evidence>
<keyword evidence="10" id="KW-0560">Oxidoreductase</keyword>
<organism evidence="18">
    <name type="scientific">marine metagenome</name>
    <dbReference type="NCBI Taxonomy" id="408172"/>
    <lineage>
        <taxon>unclassified sequences</taxon>
        <taxon>metagenomes</taxon>
        <taxon>ecological metagenomes</taxon>
    </lineage>
</organism>
<dbReference type="InterPro" id="IPR036250">
    <property type="entry name" value="AcylCo_DH-like_C"/>
</dbReference>
<evidence type="ECO:0000256" key="3">
    <source>
        <dbReference type="ARBA" id="ARBA00009347"/>
    </source>
</evidence>
<feature type="transmembrane region" description="Helical" evidence="14">
    <location>
        <begin position="51"/>
        <end position="69"/>
    </location>
</feature>
<comment type="similarity">
    <text evidence="3">Belongs to the acyl-CoA dehydrogenase family.</text>
</comment>
<reference evidence="18" key="1">
    <citation type="submission" date="2018-05" db="EMBL/GenBank/DDBJ databases">
        <authorList>
            <person name="Lanie J.A."/>
            <person name="Ng W.-L."/>
            <person name="Kazmierczak K.M."/>
            <person name="Andrzejewski T.M."/>
            <person name="Davidsen T.M."/>
            <person name="Wayne K.J."/>
            <person name="Tettelin H."/>
            <person name="Glass J.I."/>
            <person name="Rusch D."/>
            <person name="Podicherti R."/>
            <person name="Tsui H.-C.T."/>
            <person name="Winkler M.E."/>
        </authorList>
    </citation>
    <scope>NUCLEOTIDE SEQUENCE</scope>
</reference>
<dbReference type="InterPro" id="IPR046373">
    <property type="entry name" value="Acyl-CoA_Oxase/DH_mid-dom_sf"/>
</dbReference>
<dbReference type="Gene3D" id="1.20.140.10">
    <property type="entry name" value="Butyryl-CoA Dehydrogenase, subunit A, domain 3"/>
    <property type="match status" value="1"/>
</dbReference>
<dbReference type="GO" id="GO:0005737">
    <property type="term" value="C:cytoplasm"/>
    <property type="evidence" value="ECO:0007669"/>
    <property type="project" value="TreeGrafter"/>
</dbReference>
<comment type="catalytic activity">
    <reaction evidence="12">
        <text>a medium-chain 2,3-saturated fatty acyl-CoA + oxidized [electron-transfer flavoprotein] + H(+) = a medium-chain (2E)-enoyl-CoA + reduced [electron-transfer flavoprotein]</text>
        <dbReference type="Rhea" id="RHEA:14477"/>
        <dbReference type="Rhea" id="RHEA-COMP:10685"/>
        <dbReference type="Rhea" id="RHEA-COMP:10686"/>
        <dbReference type="ChEBI" id="CHEBI:15378"/>
        <dbReference type="ChEBI" id="CHEBI:57692"/>
        <dbReference type="ChEBI" id="CHEBI:58307"/>
        <dbReference type="ChEBI" id="CHEBI:83723"/>
        <dbReference type="ChEBI" id="CHEBI:83726"/>
        <dbReference type="EC" id="1.3.8.7"/>
    </reaction>
</comment>
<dbReference type="GO" id="GO:0033539">
    <property type="term" value="P:fatty acid beta-oxidation using acyl-CoA dehydrogenase"/>
    <property type="evidence" value="ECO:0007669"/>
    <property type="project" value="TreeGrafter"/>
</dbReference>
<evidence type="ECO:0000259" key="17">
    <source>
        <dbReference type="Pfam" id="PF02771"/>
    </source>
</evidence>